<evidence type="ECO:0000313" key="2">
    <source>
        <dbReference type="Proteomes" id="UP001315278"/>
    </source>
</evidence>
<dbReference type="Proteomes" id="UP001315278">
    <property type="component" value="Unassembled WGS sequence"/>
</dbReference>
<name>A0ABS5FPK8_9BRAD</name>
<gene>
    <name evidence="1" type="ORF">JQ615_25350</name>
</gene>
<dbReference type="RefSeq" id="WP_212493882.1">
    <property type="nucleotide sequence ID" value="NZ_JAFCJH010000030.1"/>
</dbReference>
<proteinExistence type="predicted"/>
<keyword evidence="2" id="KW-1185">Reference proteome</keyword>
<accession>A0ABS5FPK8</accession>
<comment type="caution">
    <text evidence="1">The sequence shown here is derived from an EMBL/GenBank/DDBJ whole genome shotgun (WGS) entry which is preliminary data.</text>
</comment>
<reference evidence="2" key="1">
    <citation type="journal article" date="2021" name="ISME J.">
        <title>Evolutionary origin and ecological implication of a unique nif island in free-living Bradyrhizobium lineages.</title>
        <authorList>
            <person name="Tao J."/>
        </authorList>
    </citation>
    <scope>NUCLEOTIDE SEQUENCE [LARGE SCALE GENOMIC DNA]</scope>
    <source>
        <strain evidence="2">SZCCT0434</strain>
    </source>
</reference>
<organism evidence="1 2">
    <name type="scientific">Bradyrhizobium jicamae</name>
    <dbReference type="NCBI Taxonomy" id="280332"/>
    <lineage>
        <taxon>Bacteria</taxon>
        <taxon>Pseudomonadati</taxon>
        <taxon>Pseudomonadota</taxon>
        <taxon>Alphaproteobacteria</taxon>
        <taxon>Hyphomicrobiales</taxon>
        <taxon>Nitrobacteraceae</taxon>
        <taxon>Bradyrhizobium</taxon>
    </lineage>
</organism>
<dbReference type="EMBL" id="JAFCJH010000030">
    <property type="protein sequence ID" value="MBR0798718.1"/>
    <property type="molecule type" value="Genomic_DNA"/>
</dbReference>
<protein>
    <submittedName>
        <fullName evidence="1">Uncharacterized protein</fullName>
    </submittedName>
</protein>
<evidence type="ECO:0000313" key="1">
    <source>
        <dbReference type="EMBL" id="MBR0798718.1"/>
    </source>
</evidence>
<sequence length="263" mass="29497">MVSNYDEGRKTKNAPISTIYNRIQQPSWLLWLAEASGVDRQKIRKAEANAVGDNYHQTETKEIRKVLTWALISQHLQHYAHLAAKRKRDGDSLSSKISTDSVAGSKSESKSSSAARASYVRYMTTYEIAIVPAHDSLQSRFESFVRDNGAQQLRPNIGGVDLRYIDAAKGHILAEVKPCDRSSARFAIRTAMGQLLDYQQNARERTSLLIVIQTEPLKADQRLATDNGFGIAYPAKSSFKVIWPPDRSHSKGHAVVLRRPQDF</sequence>